<dbReference type="PANTHER" id="PTHR37544">
    <property type="entry name" value="SPRAY-RELATED"/>
    <property type="match status" value="1"/>
</dbReference>
<proteinExistence type="predicted"/>
<organism evidence="3 4">
    <name type="scientific">Xylaria flabelliformis</name>
    <dbReference type="NCBI Taxonomy" id="2512241"/>
    <lineage>
        <taxon>Eukaryota</taxon>
        <taxon>Fungi</taxon>
        <taxon>Dikarya</taxon>
        <taxon>Ascomycota</taxon>
        <taxon>Pezizomycotina</taxon>
        <taxon>Sordariomycetes</taxon>
        <taxon>Xylariomycetidae</taxon>
        <taxon>Xylariales</taxon>
        <taxon>Xylariaceae</taxon>
        <taxon>Xylaria</taxon>
    </lineage>
</organism>
<keyword evidence="2" id="KW-0812">Transmembrane</keyword>
<keyword evidence="2" id="KW-0472">Membrane</keyword>
<comment type="caution">
    <text evidence="3">The sequence shown here is derived from an EMBL/GenBank/DDBJ whole genome shotgun (WGS) entry which is preliminary data.</text>
</comment>
<dbReference type="OrthoDB" id="5332281at2759"/>
<dbReference type="Proteomes" id="UP000319160">
    <property type="component" value="Unassembled WGS sequence"/>
</dbReference>
<keyword evidence="2" id="KW-1133">Transmembrane helix</keyword>
<protein>
    <submittedName>
        <fullName evidence="3">Uncharacterized protein</fullName>
    </submittedName>
</protein>
<dbReference type="AlphaFoldDB" id="A0A553IDB9"/>
<dbReference type="InterPro" id="IPR021840">
    <property type="entry name" value="DUF3433"/>
</dbReference>
<accession>A0A553IDB9</accession>
<sequence>MVNQPWHELHHGPQDAAKTVLLDYIWPLQITSFAMALKNRHLAVATAILVFTLLKLVMVISTTLFVLGDSVSSQDIRAQLLTKFDAANYLNSTRLVTSDPIWDYLDLREEYRDTAPPLELSVAFTNYSINSKLPRGADKTSVQVNVFQVNATCETTTVDRSQNDPSKSFNLTLKTPSCDIGRIEVAACSPENADSCGSGAKYFQSGLVGCKGQGYAALNFGDARVATDEYRLAIVTIESDLTLASELETWLSNFSVNVRRIAAVSCGLEYSINQGVAHGPAFDTKVDSLEITDGQQSQINNLTGLEVLDAIVVSASNASTTNSSYSITLMYNGHLDLLGLLTDSRTITPTTFDPLLDISSLKSRAEETLTGLSHQLMRRYFFLPDNTTTSGSVNYTEQKLYTRAAALWTMVGLLAIISCFVLVVAAYSQQGVAPRSPATLANAAYIMSRSPAMAISGLWVDTAIKISRDVAVEVQSDWNISFTENAINFYSGSYVSEDTIALFNDAEHGLPDKAELIWGNVMLPRVGNPQPSITSQLEETLNGGTPQYNIAVPAVRPFLQCSSLPPSAIFTATQSHNYLDTTSPYPPTRTFGAMTVLPTGCVDAYASGEQAKTISLSYDFDDNTTSGWIGRIYDLSVIWNSDKAPAEGCPSLGVIFGTRLVNGPRGTSRENLIGSVNVDTLMAAMNDLYQRFMVRVLDLEWRSTIGGENATQPTPNGRVARGSIIVPVSRLKLNKTSKIVLQTFLGTMVLLGGIAWWCVDMRVLPRNPYPIASSMALFAGSRLIGASGQAPNGSREQEQQWKIKRKPLVIVKGRRFRLGWWEGSNAAANNGSDSDAVSQALLPTAGRRFGIDVEDKDKAVSSTASKTTSRTLDRHRDVAP</sequence>
<feature type="region of interest" description="Disordered" evidence="1">
    <location>
        <begin position="853"/>
        <end position="880"/>
    </location>
</feature>
<feature type="transmembrane region" description="Helical" evidence="2">
    <location>
        <begin position="405"/>
        <end position="427"/>
    </location>
</feature>
<gene>
    <name evidence="3" type="ORF">FHL15_000841</name>
</gene>
<evidence type="ECO:0000256" key="2">
    <source>
        <dbReference type="SAM" id="Phobius"/>
    </source>
</evidence>
<feature type="compositionally biased region" description="Low complexity" evidence="1">
    <location>
        <begin position="861"/>
        <end position="870"/>
    </location>
</feature>
<evidence type="ECO:0000313" key="4">
    <source>
        <dbReference type="Proteomes" id="UP000319160"/>
    </source>
</evidence>
<dbReference type="PANTHER" id="PTHR37544:SF1">
    <property type="entry name" value="PHOSPHORIBOSYLAMINOIMIDAZOLE-SUCCINOCARBOXAMIDE SYNTHASE"/>
    <property type="match status" value="1"/>
</dbReference>
<dbReference type="EMBL" id="VFLP01000003">
    <property type="protein sequence ID" value="TRX98196.1"/>
    <property type="molecule type" value="Genomic_DNA"/>
</dbReference>
<feature type="transmembrane region" description="Helical" evidence="2">
    <location>
        <begin position="739"/>
        <end position="759"/>
    </location>
</feature>
<reference evidence="4" key="1">
    <citation type="submission" date="2019-06" db="EMBL/GenBank/DDBJ databases">
        <title>Draft genome sequence of the griseofulvin-producing fungus Xylaria cubensis strain G536.</title>
        <authorList>
            <person name="Mead M.E."/>
            <person name="Raja H.A."/>
            <person name="Steenwyk J.L."/>
            <person name="Knowles S.L."/>
            <person name="Oberlies N.H."/>
            <person name="Rokas A."/>
        </authorList>
    </citation>
    <scope>NUCLEOTIDE SEQUENCE [LARGE SCALE GENOMIC DNA]</scope>
    <source>
        <strain evidence="4">G536</strain>
    </source>
</reference>
<evidence type="ECO:0000256" key="1">
    <source>
        <dbReference type="SAM" id="MobiDB-lite"/>
    </source>
</evidence>
<feature type="compositionally biased region" description="Basic and acidic residues" evidence="1">
    <location>
        <begin position="871"/>
        <end position="880"/>
    </location>
</feature>
<evidence type="ECO:0000313" key="3">
    <source>
        <dbReference type="EMBL" id="TRX98196.1"/>
    </source>
</evidence>
<dbReference type="STRING" id="2512241.A0A553IDB9"/>
<dbReference type="Pfam" id="PF11915">
    <property type="entry name" value="DUF3433"/>
    <property type="match status" value="1"/>
</dbReference>
<feature type="transmembrane region" description="Helical" evidence="2">
    <location>
        <begin position="42"/>
        <end position="67"/>
    </location>
</feature>
<keyword evidence="4" id="KW-1185">Reference proteome</keyword>
<name>A0A553IDB9_9PEZI</name>